<evidence type="ECO:0000313" key="1">
    <source>
        <dbReference type="EMBL" id="RCW45879.1"/>
    </source>
</evidence>
<evidence type="ECO:0000313" key="2">
    <source>
        <dbReference type="Proteomes" id="UP000253495"/>
    </source>
</evidence>
<sequence>MPHPFTWVPAAQQRHASCDPVPGPGRAFPAGTTITTLCGREVTTERGEIPWLWETCPGCDEQARQLAGLPSRAAIAEQAPHTQETS</sequence>
<organism evidence="1 2">
    <name type="scientific">Halopolyspora algeriensis</name>
    <dbReference type="NCBI Taxonomy" id="1500506"/>
    <lineage>
        <taxon>Bacteria</taxon>
        <taxon>Bacillati</taxon>
        <taxon>Actinomycetota</taxon>
        <taxon>Actinomycetes</taxon>
        <taxon>Actinomycetes incertae sedis</taxon>
        <taxon>Halopolyspora</taxon>
    </lineage>
</organism>
<dbReference type="Gene3D" id="2.30.30.990">
    <property type="entry name" value="Malonyl-[acyl-carrier protein] O-methyltransferase, zinc-finger motif"/>
    <property type="match status" value="1"/>
</dbReference>
<dbReference type="Pfam" id="PF16827">
    <property type="entry name" value="zf-HC3"/>
    <property type="match status" value="1"/>
</dbReference>
<accession>A0A368VVK9</accession>
<protein>
    <submittedName>
        <fullName evidence="1">Zinc finger protein</fullName>
    </submittedName>
</protein>
<dbReference type="OrthoDB" id="3556580at2"/>
<dbReference type="Proteomes" id="UP000253495">
    <property type="component" value="Unassembled WGS sequence"/>
</dbReference>
<name>A0A368VVK9_9ACTN</name>
<dbReference type="InterPro" id="IPR031795">
    <property type="entry name" value="Zf-HC3"/>
</dbReference>
<gene>
    <name evidence="1" type="ORF">DFQ14_102180</name>
</gene>
<dbReference type="AlphaFoldDB" id="A0A368VVK9"/>
<dbReference type="EMBL" id="QPJC01000002">
    <property type="protein sequence ID" value="RCW45879.1"/>
    <property type="molecule type" value="Genomic_DNA"/>
</dbReference>
<proteinExistence type="predicted"/>
<comment type="caution">
    <text evidence="1">The sequence shown here is derived from an EMBL/GenBank/DDBJ whole genome shotgun (WGS) entry which is preliminary data.</text>
</comment>
<dbReference type="RefSeq" id="WP_114451741.1">
    <property type="nucleotide sequence ID" value="NZ_QPJC01000002.1"/>
</dbReference>
<keyword evidence="2" id="KW-1185">Reference proteome</keyword>
<reference evidence="1 2" key="1">
    <citation type="submission" date="2018-07" db="EMBL/GenBank/DDBJ databases">
        <title>Genomic Encyclopedia of Type Strains, Phase III (KMG-III): the genomes of soil and plant-associated and newly described type strains.</title>
        <authorList>
            <person name="Whitman W."/>
        </authorList>
    </citation>
    <scope>NUCLEOTIDE SEQUENCE [LARGE SCALE GENOMIC DNA]</scope>
    <source>
        <strain evidence="1 2">CECT 8575</strain>
    </source>
</reference>